<proteinExistence type="predicted"/>
<accession>A0A3B7LXL9</accession>
<keyword evidence="2" id="KW-0732">Signal</keyword>
<feature type="region of interest" description="Disordered" evidence="1">
    <location>
        <begin position="24"/>
        <end position="56"/>
    </location>
</feature>
<dbReference type="KEGG" id="achi:CDG60_11985"/>
<dbReference type="RefSeq" id="WP_087512449.1">
    <property type="nucleotide sequence ID" value="NZ_CP032134.1"/>
</dbReference>
<feature type="compositionally biased region" description="Polar residues" evidence="1">
    <location>
        <begin position="28"/>
        <end position="42"/>
    </location>
</feature>
<evidence type="ECO:0008006" key="5">
    <source>
        <dbReference type="Google" id="ProtNLM"/>
    </source>
</evidence>
<feature type="signal peptide" evidence="2">
    <location>
        <begin position="1"/>
        <end position="21"/>
    </location>
</feature>
<name>A0A3B7LXL9_9GAMM</name>
<dbReference type="PROSITE" id="PS51257">
    <property type="entry name" value="PROKAR_LIPOPROTEIN"/>
    <property type="match status" value="1"/>
</dbReference>
<protein>
    <recommendedName>
        <fullName evidence="5">Lipoprotein</fullName>
    </recommendedName>
</protein>
<organism evidence="3 4">
    <name type="scientific">Acinetobacter chinensis</name>
    <dbReference type="NCBI Taxonomy" id="2004650"/>
    <lineage>
        <taxon>Bacteria</taxon>
        <taxon>Pseudomonadati</taxon>
        <taxon>Pseudomonadota</taxon>
        <taxon>Gammaproteobacteria</taxon>
        <taxon>Moraxellales</taxon>
        <taxon>Moraxellaceae</taxon>
        <taxon>Acinetobacter</taxon>
    </lineage>
</organism>
<evidence type="ECO:0000313" key="3">
    <source>
        <dbReference type="EMBL" id="AXY57218.1"/>
    </source>
</evidence>
<dbReference type="EMBL" id="CP032134">
    <property type="protein sequence ID" value="AXY57218.1"/>
    <property type="molecule type" value="Genomic_DNA"/>
</dbReference>
<feature type="chain" id="PRO_5017701661" description="Lipoprotein" evidence="2">
    <location>
        <begin position="22"/>
        <end position="352"/>
    </location>
</feature>
<sequence>MITKKCLALTLSSLFLLSACSDDDKNDSGSAPQPTTPKTEQWTKFRIPGNQTDPNDSEIYAEYSSQTFTIKDGKLYVKSYNPELAGIGKNLIHSTLDSIYSNGTVDKTDGTLAGNITVTNTEWLLKPNSPININQLEIKSEYKLLNISNQDILESIEPYIAVNQRNVPNTDQLYNHNIKVLATLEQFKGKKFPNGATCLQLQKTTQNQDTWELQLYNDQNAAQNIWYDYAEGASPEYHRQMEGFISPEMIKVNTPYIHQTDFTPLMRNVDYYPGIAKFENKFYSVWKIGKGVRFDPAPLNKKYLDEFKYVDESSSGQAIAEQFEKALGTSCDYLNPVATKAIHDILGTPPSQ</sequence>
<evidence type="ECO:0000313" key="4">
    <source>
        <dbReference type="Proteomes" id="UP000263753"/>
    </source>
</evidence>
<reference evidence="4" key="1">
    <citation type="submission" date="2018-09" db="EMBL/GenBank/DDBJ databases">
        <title>The complete genome of Acinetobacter sp. strain WCHAc010005.</title>
        <authorList>
            <person name="Hu Y."/>
            <person name="Long H."/>
            <person name="Feng Y."/>
            <person name="Zong Z."/>
        </authorList>
    </citation>
    <scope>NUCLEOTIDE SEQUENCE [LARGE SCALE GENOMIC DNA]</scope>
    <source>
        <strain evidence="4">WCHAc010005</strain>
    </source>
</reference>
<evidence type="ECO:0000256" key="2">
    <source>
        <dbReference type="SAM" id="SignalP"/>
    </source>
</evidence>
<gene>
    <name evidence="3" type="ORF">CDG60_11985</name>
</gene>
<evidence type="ECO:0000256" key="1">
    <source>
        <dbReference type="SAM" id="MobiDB-lite"/>
    </source>
</evidence>
<dbReference type="Proteomes" id="UP000263753">
    <property type="component" value="Chromosome"/>
</dbReference>
<dbReference type="AlphaFoldDB" id="A0A3B7LXL9"/>